<feature type="short sequence motif" description="'KMSKS' region" evidence="9">
    <location>
        <begin position="197"/>
        <end position="201"/>
    </location>
</feature>
<feature type="binding site" evidence="9">
    <location>
        <begin position="9"/>
        <end position="11"/>
    </location>
    <ligand>
        <name>ATP</name>
        <dbReference type="ChEBI" id="CHEBI:30616"/>
    </ligand>
</feature>
<reference evidence="11 12" key="1">
    <citation type="submission" date="2019-04" db="EMBL/GenBank/DDBJ databases">
        <title>Streptomyces oryziradicis sp. nov., a novel actinomycete isolated from rhizosphere soil of rice (Oryza sativa L.).</title>
        <authorList>
            <person name="Li C."/>
        </authorList>
    </citation>
    <scope>NUCLEOTIDE SEQUENCE [LARGE SCALE GENOMIC DNA]</scope>
    <source>
        <strain evidence="11 12">NEAU-C40</strain>
    </source>
</reference>
<evidence type="ECO:0000256" key="9">
    <source>
        <dbReference type="HAMAP-Rule" id="MF_00140"/>
    </source>
</evidence>
<dbReference type="GO" id="GO:0006436">
    <property type="term" value="P:tryptophanyl-tRNA aminoacylation"/>
    <property type="evidence" value="ECO:0007669"/>
    <property type="project" value="UniProtKB-UniRule"/>
</dbReference>
<comment type="caution">
    <text evidence="11">The sequence shown here is derived from an EMBL/GenBank/DDBJ whole genome shotgun (WGS) entry which is preliminary data.</text>
</comment>
<feature type="short sequence motif" description="'HIGH' region" evidence="9">
    <location>
        <begin position="10"/>
        <end position="18"/>
    </location>
</feature>
<dbReference type="FunFam" id="3.40.50.620:FF:000195">
    <property type="entry name" value="Tryptophan--tRNA ligase"/>
    <property type="match status" value="1"/>
</dbReference>
<keyword evidence="3 9" id="KW-0436">Ligase</keyword>
<evidence type="ECO:0000256" key="4">
    <source>
        <dbReference type="ARBA" id="ARBA00022741"/>
    </source>
</evidence>
<evidence type="ECO:0000256" key="10">
    <source>
        <dbReference type="RuleBase" id="RU363036"/>
    </source>
</evidence>
<gene>
    <name evidence="9 11" type="primary">trpS</name>
    <name evidence="11" type="ORF">FCI23_28625</name>
</gene>
<feature type="binding site" evidence="9">
    <location>
        <position position="188"/>
    </location>
    <ligand>
        <name>ATP</name>
        <dbReference type="ChEBI" id="CHEBI:30616"/>
    </ligand>
</feature>
<dbReference type="InterPro" id="IPR002305">
    <property type="entry name" value="aa-tRNA-synth_Ic"/>
</dbReference>
<dbReference type="InterPro" id="IPR001412">
    <property type="entry name" value="aa-tRNA-synth_I_CS"/>
</dbReference>
<dbReference type="Gene3D" id="3.40.50.620">
    <property type="entry name" value="HUPs"/>
    <property type="match status" value="1"/>
</dbReference>
<keyword evidence="5 9" id="KW-0067">ATP-binding</keyword>
<dbReference type="PANTHER" id="PTHR43766:SF1">
    <property type="entry name" value="TRYPTOPHAN--TRNA LIGASE, MITOCHONDRIAL"/>
    <property type="match status" value="1"/>
</dbReference>
<dbReference type="GO" id="GO:0004830">
    <property type="term" value="F:tryptophan-tRNA ligase activity"/>
    <property type="evidence" value="ECO:0007669"/>
    <property type="project" value="UniProtKB-UniRule"/>
</dbReference>
<protein>
    <recommendedName>
        <fullName evidence="9">Tryptophan--tRNA ligase</fullName>
        <ecNumber evidence="9">6.1.1.2</ecNumber>
    </recommendedName>
    <alternativeName>
        <fullName evidence="9">Tryptophanyl-tRNA synthetase</fullName>
        <shortName evidence="9">TrpRS</shortName>
    </alternativeName>
</protein>
<feature type="binding site" evidence="9">
    <location>
        <begin position="197"/>
        <end position="201"/>
    </location>
    <ligand>
        <name>ATP</name>
        <dbReference type="ChEBI" id="CHEBI:30616"/>
    </ligand>
</feature>
<feature type="binding site" evidence="9">
    <location>
        <begin position="17"/>
        <end position="18"/>
    </location>
    <ligand>
        <name>ATP</name>
        <dbReference type="ChEBI" id="CHEBI:30616"/>
    </ligand>
</feature>
<dbReference type="GO" id="GO:0005524">
    <property type="term" value="F:ATP binding"/>
    <property type="evidence" value="ECO:0007669"/>
    <property type="project" value="UniProtKB-UniRule"/>
</dbReference>
<evidence type="ECO:0000256" key="8">
    <source>
        <dbReference type="ARBA" id="ARBA00049929"/>
    </source>
</evidence>
<dbReference type="Gene3D" id="1.10.240.10">
    <property type="entry name" value="Tyrosyl-Transfer RNA Synthetase"/>
    <property type="match status" value="1"/>
</dbReference>
<dbReference type="NCBIfam" id="TIGR00233">
    <property type="entry name" value="trpS"/>
    <property type="match status" value="1"/>
</dbReference>
<proteinExistence type="inferred from homology"/>
<comment type="catalytic activity">
    <reaction evidence="8 9">
        <text>tRNA(Trp) + L-tryptophan + ATP = L-tryptophyl-tRNA(Trp) + AMP + diphosphate + H(+)</text>
        <dbReference type="Rhea" id="RHEA:24080"/>
        <dbReference type="Rhea" id="RHEA-COMP:9671"/>
        <dbReference type="Rhea" id="RHEA-COMP:9705"/>
        <dbReference type="ChEBI" id="CHEBI:15378"/>
        <dbReference type="ChEBI" id="CHEBI:30616"/>
        <dbReference type="ChEBI" id="CHEBI:33019"/>
        <dbReference type="ChEBI" id="CHEBI:57912"/>
        <dbReference type="ChEBI" id="CHEBI:78442"/>
        <dbReference type="ChEBI" id="CHEBI:78535"/>
        <dbReference type="ChEBI" id="CHEBI:456215"/>
        <dbReference type="EC" id="6.1.1.2"/>
    </reaction>
</comment>
<dbReference type="InterPro" id="IPR014729">
    <property type="entry name" value="Rossmann-like_a/b/a_fold"/>
</dbReference>
<name>A0A4U0SFA7_9ACTN</name>
<keyword evidence="6 9" id="KW-0648">Protein biosynthesis</keyword>
<dbReference type="EMBL" id="SUMC01000032">
    <property type="protein sequence ID" value="TKA08250.1"/>
    <property type="molecule type" value="Genomic_DNA"/>
</dbReference>
<feature type="binding site" evidence="9">
    <location>
        <position position="137"/>
    </location>
    <ligand>
        <name>L-tryptophan</name>
        <dbReference type="ChEBI" id="CHEBI:57912"/>
    </ligand>
</feature>
<organism evidence="11 12">
    <name type="scientific">Actinacidiphila oryziradicis</name>
    <dbReference type="NCBI Taxonomy" id="2571141"/>
    <lineage>
        <taxon>Bacteria</taxon>
        <taxon>Bacillati</taxon>
        <taxon>Actinomycetota</taxon>
        <taxon>Actinomycetes</taxon>
        <taxon>Kitasatosporales</taxon>
        <taxon>Streptomycetaceae</taxon>
        <taxon>Actinacidiphila</taxon>
    </lineage>
</organism>
<dbReference type="Pfam" id="PF00579">
    <property type="entry name" value="tRNA-synt_1b"/>
    <property type="match status" value="1"/>
</dbReference>
<feature type="binding site" evidence="9">
    <location>
        <begin position="149"/>
        <end position="151"/>
    </location>
    <ligand>
        <name>ATP</name>
        <dbReference type="ChEBI" id="CHEBI:30616"/>
    </ligand>
</feature>
<keyword evidence="12" id="KW-1185">Reference proteome</keyword>
<evidence type="ECO:0000313" key="11">
    <source>
        <dbReference type="EMBL" id="TKA08250.1"/>
    </source>
</evidence>
<keyword evidence="4 9" id="KW-0547">Nucleotide-binding</keyword>
<accession>A0A4U0SFA7</accession>
<dbReference type="FunFam" id="1.10.240.10:FF:000002">
    <property type="entry name" value="Tryptophan--tRNA ligase"/>
    <property type="match status" value="1"/>
</dbReference>
<sequence>MTRIFSGVKPTGHLTLGNYLGAVRRWAQSDQHRADALFCIVDLHALTVEHDPARVRRLSRQAATLLLAAGLDPEVCTVFVQSHVDEHTRLSYVLECTATDGEMRRMVQYKEKAALEQRRGGSVRLSLLTYPVLMAADILAYGTDEVPVGDDQAQHVELTRDLAVRFNQRYGHTFVVPKAVHPPVAARVMNLQDPGSKMGKSDDVSSGIVYLLDEPDVVRRKVLRAVTDSGREVEYDRQAKPGVANLLEILAACTGQEPGALAGRYDSYGALKKDTAEAVVELLRPLQARHAELCADPGYVDGVLRAGAERARGLARPRVDAAYRGVGLLLPG</sequence>
<dbReference type="PANTHER" id="PTHR43766">
    <property type="entry name" value="TRYPTOPHAN--TRNA LIGASE, MITOCHONDRIAL"/>
    <property type="match status" value="1"/>
</dbReference>
<evidence type="ECO:0000256" key="2">
    <source>
        <dbReference type="ARBA" id="ARBA00022490"/>
    </source>
</evidence>
<dbReference type="EC" id="6.1.1.2" evidence="9"/>
<keyword evidence="2 9" id="KW-0963">Cytoplasm</keyword>
<evidence type="ECO:0000256" key="1">
    <source>
        <dbReference type="ARBA" id="ARBA00005594"/>
    </source>
</evidence>
<comment type="subunit">
    <text evidence="9">Homodimer.</text>
</comment>
<dbReference type="SUPFAM" id="SSF52374">
    <property type="entry name" value="Nucleotidylyl transferase"/>
    <property type="match status" value="1"/>
</dbReference>
<dbReference type="RefSeq" id="WP_136726838.1">
    <property type="nucleotide sequence ID" value="NZ_SUMC01000032.1"/>
</dbReference>
<dbReference type="GO" id="GO:0005829">
    <property type="term" value="C:cytosol"/>
    <property type="evidence" value="ECO:0007669"/>
    <property type="project" value="TreeGrafter"/>
</dbReference>
<dbReference type="OrthoDB" id="9801042at2"/>
<keyword evidence="7 9" id="KW-0030">Aminoacyl-tRNA synthetase</keyword>
<evidence type="ECO:0000256" key="7">
    <source>
        <dbReference type="ARBA" id="ARBA00023146"/>
    </source>
</evidence>
<dbReference type="HAMAP" id="MF_00140_B">
    <property type="entry name" value="Trp_tRNA_synth_B"/>
    <property type="match status" value="1"/>
</dbReference>
<evidence type="ECO:0000313" key="12">
    <source>
        <dbReference type="Proteomes" id="UP000305778"/>
    </source>
</evidence>
<dbReference type="AlphaFoldDB" id="A0A4U0SFA7"/>
<evidence type="ECO:0000256" key="3">
    <source>
        <dbReference type="ARBA" id="ARBA00022598"/>
    </source>
</evidence>
<evidence type="ECO:0000256" key="6">
    <source>
        <dbReference type="ARBA" id="ARBA00022917"/>
    </source>
</evidence>
<dbReference type="InterPro" id="IPR002306">
    <property type="entry name" value="Trp-tRNA-ligase"/>
</dbReference>
<dbReference type="PRINTS" id="PR01039">
    <property type="entry name" value="TRNASYNTHTRP"/>
</dbReference>
<evidence type="ECO:0000256" key="5">
    <source>
        <dbReference type="ARBA" id="ARBA00022840"/>
    </source>
</evidence>
<dbReference type="InterPro" id="IPR024109">
    <property type="entry name" value="Trp-tRNA-ligase_bac-type"/>
</dbReference>
<dbReference type="PROSITE" id="PS00178">
    <property type="entry name" value="AA_TRNA_LIGASE_I"/>
    <property type="match status" value="1"/>
</dbReference>
<comment type="similarity">
    <text evidence="1 9 10">Belongs to the class-I aminoacyl-tRNA synthetase family.</text>
</comment>
<dbReference type="InterPro" id="IPR050203">
    <property type="entry name" value="Trp-tRNA_synthetase"/>
</dbReference>
<dbReference type="Proteomes" id="UP000305778">
    <property type="component" value="Unassembled WGS sequence"/>
</dbReference>
<comment type="function">
    <text evidence="9">Catalyzes the attachment of tryptophan to tRNA(Trp).</text>
</comment>
<comment type="subcellular location">
    <subcellularLocation>
        <location evidence="9">Cytoplasm</location>
    </subcellularLocation>
</comment>
<dbReference type="CDD" id="cd00806">
    <property type="entry name" value="TrpRS_core"/>
    <property type="match status" value="1"/>
</dbReference>